<organism evidence="1">
    <name type="scientific">Micrurus corallinus</name>
    <name type="common">Brazilian coral snake</name>
    <dbReference type="NCBI Taxonomy" id="54390"/>
    <lineage>
        <taxon>Eukaryota</taxon>
        <taxon>Metazoa</taxon>
        <taxon>Chordata</taxon>
        <taxon>Craniata</taxon>
        <taxon>Vertebrata</taxon>
        <taxon>Euteleostomi</taxon>
        <taxon>Lepidosauria</taxon>
        <taxon>Squamata</taxon>
        <taxon>Bifurcata</taxon>
        <taxon>Unidentata</taxon>
        <taxon>Episquamata</taxon>
        <taxon>Toxicofera</taxon>
        <taxon>Serpentes</taxon>
        <taxon>Colubroidea</taxon>
        <taxon>Elapidae</taxon>
        <taxon>Elapinae</taxon>
        <taxon>Micrurus</taxon>
    </lineage>
</organism>
<name>A0A2D4F2D3_MICCO</name>
<accession>A0A2D4F2D3</accession>
<dbReference type="EMBL" id="IACJ01046337">
    <property type="protein sequence ID" value="LAA41629.1"/>
    <property type="molecule type" value="Transcribed_RNA"/>
</dbReference>
<reference evidence="1" key="1">
    <citation type="submission" date="2017-07" db="EMBL/GenBank/DDBJ databases">
        <authorList>
            <person name="Mikheyev A."/>
            <person name="Grau M."/>
        </authorList>
    </citation>
    <scope>NUCLEOTIDE SEQUENCE</scope>
    <source>
        <tissue evidence="1">Venom_gland</tissue>
    </source>
</reference>
<reference evidence="1" key="2">
    <citation type="submission" date="2017-11" db="EMBL/GenBank/DDBJ databases">
        <title>Coralsnake Venomics: Analyses of Venom Gland Transcriptomes and Proteomes of Six Brazilian Taxa.</title>
        <authorList>
            <person name="Aird S.D."/>
            <person name="Jorge da Silva N."/>
            <person name="Qiu L."/>
            <person name="Villar-Briones A."/>
            <person name="Aparecida-Saddi V."/>
            <person name="Campos-Telles M.P."/>
            <person name="Grau M."/>
            <person name="Mikheyev A.S."/>
        </authorList>
    </citation>
    <scope>NUCLEOTIDE SEQUENCE</scope>
    <source>
        <tissue evidence="1">Venom_gland</tissue>
    </source>
</reference>
<proteinExistence type="predicted"/>
<sequence length="105" mass="12333">MDFGQRLLSGPEVYLPLQKLSSAETIGILLVGEKTFKVRYSQYLDIFHKLCPYLYTAYSRHQVLHILFQSSATTRNTSCVQKWERSSKLYVVLGLMQLYYMDKRE</sequence>
<protein>
    <submittedName>
        <fullName evidence="1">Uncharacterized protein</fullName>
    </submittedName>
</protein>
<dbReference type="AlphaFoldDB" id="A0A2D4F2D3"/>
<evidence type="ECO:0000313" key="1">
    <source>
        <dbReference type="EMBL" id="LAA41633.1"/>
    </source>
</evidence>
<dbReference type="EMBL" id="IACJ01046339">
    <property type="protein sequence ID" value="LAA41636.1"/>
    <property type="molecule type" value="Transcribed_RNA"/>
</dbReference>
<dbReference type="EMBL" id="IACJ01046338">
    <property type="protein sequence ID" value="LAA41633.1"/>
    <property type="molecule type" value="Transcribed_RNA"/>
</dbReference>